<keyword evidence="1" id="KW-1133">Transmembrane helix</keyword>
<proteinExistence type="predicted"/>
<dbReference type="RefSeq" id="WP_371843086.1">
    <property type="nucleotide sequence ID" value="NZ_JBGMEL010000005.1"/>
</dbReference>
<reference evidence="2 3" key="1">
    <citation type="submission" date="2024-08" db="EMBL/GenBank/DDBJ databases">
        <authorList>
            <person name="Ishaq N."/>
        </authorList>
    </citation>
    <scope>NUCLEOTIDE SEQUENCE [LARGE SCALE GENOMIC DNA]</scope>
    <source>
        <strain evidence="2 3">JCM 30400</strain>
    </source>
</reference>
<feature type="transmembrane region" description="Helical" evidence="1">
    <location>
        <begin position="42"/>
        <end position="62"/>
    </location>
</feature>
<keyword evidence="3" id="KW-1185">Reference proteome</keyword>
<keyword evidence="1" id="KW-0472">Membrane</keyword>
<accession>A0ABV4NLK5</accession>
<name>A0ABV4NLK5_9GAMM</name>
<protein>
    <submittedName>
        <fullName evidence="2">Uncharacterized protein</fullName>
    </submittedName>
</protein>
<comment type="caution">
    <text evidence="2">The sequence shown here is derived from an EMBL/GenBank/DDBJ whole genome shotgun (WGS) entry which is preliminary data.</text>
</comment>
<dbReference type="Proteomes" id="UP001569414">
    <property type="component" value="Unassembled WGS sequence"/>
</dbReference>
<organism evidence="2 3">
    <name type="scientific">Microbulbifer echini</name>
    <dbReference type="NCBI Taxonomy" id="1529067"/>
    <lineage>
        <taxon>Bacteria</taxon>
        <taxon>Pseudomonadati</taxon>
        <taxon>Pseudomonadota</taxon>
        <taxon>Gammaproteobacteria</taxon>
        <taxon>Cellvibrionales</taxon>
        <taxon>Microbulbiferaceae</taxon>
        <taxon>Microbulbifer</taxon>
    </lineage>
</organism>
<gene>
    <name evidence="2" type="ORF">ACCI51_07000</name>
</gene>
<evidence type="ECO:0000313" key="3">
    <source>
        <dbReference type="Proteomes" id="UP001569414"/>
    </source>
</evidence>
<dbReference type="EMBL" id="JBGMEL010000005">
    <property type="protein sequence ID" value="MFA0790288.1"/>
    <property type="molecule type" value="Genomic_DNA"/>
</dbReference>
<evidence type="ECO:0000313" key="2">
    <source>
        <dbReference type="EMBL" id="MFA0790288.1"/>
    </source>
</evidence>
<evidence type="ECO:0000256" key="1">
    <source>
        <dbReference type="SAM" id="Phobius"/>
    </source>
</evidence>
<sequence length="80" mass="9197">MSLRQLNKQIAQCRHDAEKQRRSALMLFGQQQRQVNQHLGNVPLPVILGLAFAAGFILEKIWQLPRTSQMIQLALSLRTF</sequence>
<keyword evidence="1" id="KW-0812">Transmembrane</keyword>